<dbReference type="InterPro" id="IPR014578">
    <property type="entry name" value="Pesterase_CT488"/>
</dbReference>
<dbReference type="SUPFAM" id="SSF56300">
    <property type="entry name" value="Metallo-dependent phosphatases"/>
    <property type="match status" value="1"/>
</dbReference>
<evidence type="ECO:0000259" key="1">
    <source>
        <dbReference type="Pfam" id="PF00149"/>
    </source>
</evidence>
<feature type="domain" description="Calcineurin-like phosphoesterase" evidence="1">
    <location>
        <begin position="5"/>
        <end position="197"/>
    </location>
</feature>
<reference evidence="3" key="1">
    <citation type="submission" date="2016-10" db="EMBL/GenBank/DDBJ databases">
        <authorList>
            <person name="Varghese N."/>
        </authorList>
    </citation>
    <scope>NUCLEOTIDE SEQUENCE [LARGE SCALE GENOMIC DNA]</scope>
    <source>
        <strain evidence="3">DSM 17980</strain>
    </source>
</reference>
<dbReference type="InterPro" id="IPR004843">
    <property type="entry name" value="Calcineurin-like_PHP"/>
</dbReference>
<dbReference type="AlphaFoldDB" id="A0A1I7KLJ5"/>
<gene>
    <name evidence="2" type="ORF">SAMN05421543_1173</name>
</gene>
<dbReference type="RefSeq" id="WP_074954413.1">
    <property type="nucleotide sequence ID" value="NZ_FPBV01000017.1"/>
</dbReference>
<protein>
    <recommendedName>
        <fullName evidence="1">Calcineurin-like phosphoesterase domain-containing protein</fullName>
    </recommendedName>
</protein>
<dbReference type="InterPro" id="IPR051158">
    <property type="entry name" value="Metallophosphoesterase_sf"/>
</dbReference>
<dbReference type="PIRSF" id="PIRSF033094">
    <property type="entry name" value="Pesterase_CT488"/>
    <property type="match status" value="1"/>
</dbReference>
<evidence type="ECO:0000313" key="3">
    <source>
        <dbReference type="Proteomes" id="UP000183508"/>
    </source>
</evidence>
<organism evidence="2 3">
    <name type="scientific">Alicyclobacillus macrosporangiidus</name>
    <dbReference type="NCBI Taxonomy" id="392015"/>
    <lineage>
        <taxon>Bacteria</taxon>
        <taxon>Bacillati</taxon>
        <taxon>Bacillota</taxon>
        <taxon>Bacilli</taxon>
        <taxon>Bacillales</taxon>
        <taxon>Alicyclobacillaceae</taxon>
        <taxon>Alicyclobacillus</taxon>
    </lineage>
</organism>
<name>A0A1I7KLJ5_9BACL</name>
<evidence type="ECO:0000313" key="2">
    <source>
        <dbReference type="EMBL" id="SFU98298.1"/>
    </source>
</evidence>
<dbReference type="InterPro" id="IPR029052">
    <property type="entry name" value="Metallo-depent_PP-like"/>
</dbReference>
<dbReference type="OrthoDB" id="8610138at2"/>
<dbReference type="STRING" id="392015.SAMN05421543_1173"/>
<dbReference type="Gene3D" id="3.60.21.10">
    <property type="match status" value="1"/>
</dbReference>
<dbReference type="PANTHER" id="PTHR31302:SF22">
    <property type="entry name" value="PHOSPHOESTERASE"/>
    <property type="match status" value="1"/>
</dbReference>
<dbReference type="EMBL" id="FPBV01000017">
    <property type="protein sequence ID" value="SFU98298.1"/>
    <property type="molecule type" value="Genomic_DNA"/>
</dbReference>
<dbReference type="Pfam" id="PF00149">
    <property type="entry name" value="Metallophos"/>
    <property type="match status" value="1"/>
</dbReference>
<accession>A0A1I7KLJ5</accession>
<dbReference type="GO" id="GO:0016787">
    <property type="term" value="F:hydrolase activity"/>
    <property type="evidence" value="ECO:0007669"/>
    <property type="project" value="InterPro"/>
</dbReference>
<keyword evidence="3" id="KW-1185">Reference proteome</keyword>
<sequence length="228" mass="25594">MGLFALADLHLAQAVDKPMDVFGPEWDHHAERIREAWCASVDDHDVVLIPGDISWAMTLDEALPDLKWIGDLPGIKVMIRGNHDYWWSGIGKVRRALALNHYAIQNDALAAGGWALCGTRGWVLPSHPKFTEEDEVIYLREANRLKLSLEAARKLQLPMVAMMHYPPCSHPEEQTLFTELLSAYGVKLCVYGHLHGPAHRFAVEGEYGGVTYRLVSADYVGFKPVRLL</sequence>
<dbReference type="Proteomes" id="UP000183508">
    <property type="component" value="Unassembled WGS sequence"/>
</dbReference>
<dbReference type="PANTHER" id="PTHR31302">
    <property type="entry name" value="TRANSMEMBRANE PROTEIN WITH METALLOPHOSPHOESTERASE DOMAIN-RELATED"/>
    <property type="match status" value="1"/>
</dbReference>
<proteinExistence type="predicted"/>
<dbReference type="eggNOG" id="COG1768">
    <property type="taxonomic scope" value="Bacteria"/>
</dbReference>